<dbReference type="EMBL" id="JAMSHJ010000006">
    <property type="protein sequence ID" value="KAI5393068.1"/>
    <property type="molecule type" value="Genomic_DNA"/>
</dbReference>
<feature type="region of interest" description="Disordered" evidence="1">
    <location>
        <begin position="1"/>
        <end position="24"/>
    </location>
</feature>
<reference evidence="2 3" key="1">
    <citation type="journal article" date="2022" name="Nat. Genet.">
        <title>Improved pea reference genome and pan-genome highlight genomic features and evolutionary characteristics.</title>
        <authorList>
            <person name="Yang T."/>
            <person name="Liu R."/>
            <person name="Luo Y."/>
            <person name="Hu S."/>
            <person name="Wang D."/>
            <person name="Wang C."/>
            <person name="Pandey M.K."/>
            <person name="Ge S."/>
            <person name="Xu Q."/>
            <person name="Li N."/>
            <person name="Li G."/>
            <person name="Huang Y."/>
            <person name="Saxena R.K."/>
            <person name="Ji Y."/>
            <person name="Li M."/>
            <person name="Yan X."/>
            <person name="He Y."/>
            <person name="Liu Y."/>
            <person name="Wang X."/>
            <person name="Xiang C."/>
            <person name="Varshney R.K."/>
            <person name="Ding H."/>
            <person name="Gao S."/>
            <person name="Zong X."/>
        </authorList>
    </citation>
    <scope>NUCLEOTIDE SEQUENCE [LARGE SCALE GENOMIC DNA]</scope>
    <source>
        <strain evidence="2 3">cv. Zhongwan 6</strain>
    </source>
</reference>
<dbReference type="AlphaFoldDB" id="A0A9D5A3M3"/>
<evidence type="ECO:0000313" key="3">
    <source>
        <dbReference type="Proteomes" id="UP001058974"/>
    </source>
</evidence>
<keyword evidence="3" id="KW-1185">Reference proteome</keyword>
<name>A0A9D5A3M3_PEA</name>
<organism evidence="2 3">
    <name type="scientific">Pisum sativum</name>
    <name type="common">Garden pea</name>
    <name type="synonym">Lathyrus oleraceus</name>
    <dbReference type="NCBI Taxonomy" id="3888"/>
    <lineage>
        <taxon>Eukaryota</taxon>
        <taxon>Viridiplantae</taxon>
        <taxon>Streptophyta</taxon>
        <taxon>Embryophyta</taxon>
        <taxon>Tracheophyta</taxon>
        <taxon>Spermatophyta</taxon>
        <taxon>Magnoliopsida</taxon>
        <taxon>eudicotyledons</taxon>
        <taxon>Gunneridae</taxon>
        <taxon>Pentapetalae</taxon>
        <taxon>rosids</taxon>
        <taxon>fabids</taxon>
        <taxon>Fabales</taxon>
        <taxon>Fabaceae</taxon>
        <taxon>Papilionoideae</taxon>
        <taxon>50 kb inversion clade</taxon>
        <taxon>NPAAA clade</taxon>
        <taxon>Hologalegina</taxon>
        <taxon>IRL clade</taxon>
        <taxon>Fabeae</taxon>
        <taxon>Lathyrus</taxon>
    </lineage>
</organism>
<accession>A0A9D5A3M3</accession>
<sequence>MDRNIEKGNGKTCDEEVNNLSESSDEFVEGVHFDDNEEDRMKWFDENVDCEPRTEPIVDNDDNCDDRSSVIRFIEEDSLKFNFKVVELSRQGKLLGKLQKVTIANNLASARYTFKVNIVYPAPGLQPRFERCYICFDGTKKALTKSCRPFIGLDGFHLKHKYGGILLIVVGRGPNYQYFLIALELLRMKQTCHVVGSLNFFLKTLEKTYGVSYLTSKR</sequence>
<evidence type="ECO:0000256" key="1">
    <source>
        <dbReference type="SAM" id="MobiDB-lite"/>
    </source>
</evidence>
<feature type="compositionally biased region" description="Basic and acidic residues" evidence="1">
    <location>
        <begin position="1"/>
        <end position="14"/>
    </location>
</feature>
<dbReference type="Gramene" id="Psat06G0027700-T1">
    <property type="protein sequence ID" value="KAI5393068.1"/>
    <property type="gene ID" value="KIW84_060277"/>
</dbReference>
<dbReference type="Proteomes" id="UP001058974">
    <property type="component" value="Chromosome 6"/>
</dbReference>
<comment type="caution">
    <text evidence="2">The sequence shown here is derived from an EMBL/GenBank/DDBJ whole genome shotgun (WGS) entry which is preliminary data.</text>
</comment>
<gene>
    <name evidence="2" type="ORF">KIW84_060277</name>
</gene>
<evidence type="ECO:0000313" key="2">
    <source>
        <dbReference type="EMBL" id="KAI5393068.1"/>
    </source>
</evidence>
<protein>
    <submittedName>
        <fullName evidence="2">Uncharacterized protein</fullName>
    </submittedName>
</protein>
<proteinExistence type="predicted"/>